<dbReference type="AlphaFoldDB" id="A0A5C4RKG9"/>
<dbReference type="Proteomes" id="UP000307592">
    <property type="component" value="Unassembled WGS sequence"/>
</dbReference>
<proteinExistence type="predicted"/>
<comment type="caution">
    <text evidence="1">The sequence shown here is derived from an EMBL/GenBank/DDBJ whole genome shotgun (WGS) entry which is preliminary data.</text>
</comment>
<accession>A0A5C4RKG9</accession>
<organism evidence="1 2">
    <name type="scientific">Photorhabdus luminescens subsp. sonorensis</name>
    <dbReference type="NCBI Taxonomy" id="1173677"/>
    <lineage>
        <taxon>Bacteria</taxon>
        <taxon>Pseudomonadati</taxon>
        <taxon>Pseudomonadota</taxon>
        <taxon>Gammaproteobacteria</taxon>
        <taxon>Enterobacterales</taxon>
        <taxon>Morganellaceae</taxon>
        <taxon>Photorhabdus</taxon>
    </lineage>
</organism>
<evidence type="ECO:0000313" key="1">
    <source>
        <dbReference type="EMBL" id="TNH44540.1"/>
    </source>
</evidence>
<dbReference type="EMBL" id="SBIJ01000005">
    <property type="protein sequence ID" value="TNH44540.1"/>
    <property type="molecule type" value="Genomic_DNA"/>
</dbReference>
<protein>
    <submittedName>
        <fullName evidence="1">Uncharacterized protein</fullName>
    </submittedName>
</protein>
<reference evidence="1 2" key="1">
    <citation type="submission" date="2019-01" db="EMBL/GenBank/DDBJ databases">
        <title>Draft genome assembly of Photorhabdus luminescens subsp. sonorensis Caborca.</title>
        <authorList>
            <person name="Duong D.A."/>
            <person name="Espinosa-Artiles P."/>
            <person name="Orozco R.A."/>
            <person name="Molnar I."/>
            <person name="Stock P."/>
        </authorList>
    </citation>
    <scope>NUCLEOTIDE SEQUENCE [LARGE SCALE GENOMIC DNA]</scope>
    <source>
        <strain evidence="1 2">Caborca</strain>
    </source>
</reference>
<evidence type="ECO:0000313" key="2">
    <source>
        <dbReference type="Proteomes" id="UP000307592"/>
    </source>
</evidence>
<gene>
    <name evidence="1" type="ORF">EP164_04890</name>
</gene>
<dbReference type="RefSeq" id="WP_139654814.1">
    <property type="nucleotide sequence ID" value="NZ_CAWOQH010000177.1"/>
</dbReference>
<sequence>MSAHNEFFPWMSYYKNYHFFETRMKTHDKVSNMKYIGDGLYHIRLSDGRILNVFICECYAFGVAEYHESVDKLGKLDAVIINSNWCDYSLEAKMFCMEQGVGLFKIGEFMAAINRRNYWEYLTKEQKEDIERKSKDG</sequence>
<name>A0A5C4RKG9_PHOLU</name>